<evidence type="ECO:0000313" key="1">
    <source>
        <dbReference type="EMBL" id="CAE2215948.1"/>
    </source>
</evidence>
<accession>A0A7S4I273</accession>
<name>A0A7S4I273_9EUKA</name>
<dbReference type="AlphaFoldDB" id="A0A7S4I273"/>
<dbReference type="EMBL" id="HBKP01010197">
    <property type="protein sequence ID" value="CAE2215948.1"/>
    <property type="molecule type" value="Transcribed_RNA"/>
</dbReference>
<reference evidence="1" key="1">
    <citation type="submission" date="2021-01" db="EMBL/GenBank/DDBJ databases">
        <authorList>
            <person name="Corre E."/>
            <person name="Pelletier E."/>
            <person name="Niang G."/>
            <person name="Scheremetjew M."/>
            <person name="Finn R."/>
            <person name="Kale V."/>
            <person name="Holt S."/>
            <person name="Cochrane G."/>
            <person name="Meng A."/>
            <person name="Brown T."/>
            <person name="Cohen L."/>
        </authorList>
    </citation>
    <scope>NUCLEOTIDE SEQUENCE</scope>
    <source>
        <strain evidence="1">DIVA3 518/3/11/1/6</strain>
    </source>
</reference>
<organism evidence="1">
    <name type="scientific">Vannella robusta</name>
    <dbReference type="NCBI Taxonomy" id="1487602"/>
    <lineage>
        <taxon>Eukaryota</taxon>
        <taxon>Amoebozoa</taxon>
        <taxon>Discosea</taxon>
        <taxon>Flabellinia</taxon>
        <taxon>Vannellidae</taxon>
        <taxon>Vannella</taxon>
    </lineage>
</organism>
<proteinExistence type="predicted"/>
<protein>
    <submittedName>
        <fullName evidence="1">Uncharacterized protein</fullName>
    </submittedName>
</protein>
<gene>
    <name evidence="1" type="ORF">VSP0166_LOCUS7179</name>
</gene>
<sequence length="201" mass="22465">MPIDTQIPSSEWKVKIPLIVCSFTIKDQESRPLYNVKSSLNVYTKQKFYDPETKQLLGSAKAKSTNFAASKGYSIICNPQNEVLCVLIAESYHPCACYVLPSPVPKANFSFEDFTAGKDECTHLRVIIEGKWVKLLDNEAGCIVQLRKTKKNHLHPYYIAQTFPNSFFPQVISDIIGMGIIALDSKLEEVVIVPIVVPAVV</sequence>